<evidence type="ECO:0000256" key="6">
    <source>
        <dbReference type="PROSITE-ProRule" id="PRU00094"/>
    </source>
</evidence>
<sequence>MHQEKTMRLKDIDGYNIKSLFIETEKISPLDKFAGFSTLTNGNNNKHVFNIVDTIKCKGKTSSHKSNRCCRKLSVNSTIFNFSPDFSNSNLEFNRSASACANSQSAAIVASELSLAPTNVKRFGVDSTKSKVTQNRKSPCDEIEKDNIRVEILGNSNIKKTPNLKDLNVEYEGSTEVDELDEVPLDLKSSGFDRFRLFDNSKNVRLPSISKLDIYKKITPQNLPNSSVLKTESKPENIEKTPFHSRNFGENDPAKYAGLNKNISKNYVNSESRNDSISCVNKSKESVLEIEKGSNLARHNVEMRFLNNNMNSKEYIYGYSYKSHNFSPEDFKMPYENNNQVEKKRKTNSIISLLESPNPHSRDITRPNQYPKKCSYSREKSISPTQSAFTKTETRLENHNINYKFYKSEPSCTNCKVTSTPLWRRDSVGNRLCNACGLYLRNYGRSRNPSKKNYSSEELPASIDNDNERMSTKKKKFEGFSDRASGYCGNNGKYRNTHIQNDSFFSCTSGKPEAFGINIPLKNNGHSFYNVVNNNTGNSYMVQKGLSQTAQYGLNDKLYDKTFKAQNQPINTKTGSMDFQTNRANISRYLSDMSNNLVSPAYREQNYQKDIRTYQNQDLNLSDNNINMKESFLKQRMGQINGGHQGIDDIPDINSSKDIIKTYVRKNACSNMMDLETHNKNLQYHIKNNIKNNENQHLYSEFVHSSPSGRVEMNPIRSGKQFKISGEFSYIGRSMEGFPQPKLKIKCVNCGILEASFWRKDQSGNISCNKCGVYYKLHDKSGNRFLNQKV</sequence>
<evidence type="ECO:0000313" key="10">
    <source>
        <dbReference type="Proteomes" id="UP000187455"/>
    </source>
</evidence>
<dbReference type="InterPro" id="IPR039355">
    <property type="entry name" value="Transcription_factor_GATA"/>
</dbReference>
<evidence type="ECO:0000256" key="7">
    <source>
        <dbReference type="SAM" id="MobiDB-lite"/>
    </source>
</evidence>
<dbReference type="PRINTS" id="PR00619">
    <property type="entry name" value="GATAZNFINGER"/>
</dbReference>
<keyword evidence="4" id="KW-0862">Zinc</keyword>
<dbReference type="SMART" id="SM00401">
    <property type="entry name" value="ZnF_GATA"/>
    <property type="match status" value="2"/>
</dbReference>
<dbReference type="Pfam" id="PF00320">
    <property type="entry name" value="GATA"/>
    <property type="match status" value="2"/>
</dbReference>
<feature type="compositionally biased region" description="Basic and acidic residues" evidence="7">
    <location>
        <begin position="231"/>
        <end position="251"/>
    </location>
</feature>
<dbReference type="STRING" id="133383.A0A1R0H8C9"/>
<name>A0A1R0H8C9_9FUNG</name>
<dbReference type="PANTHER" id="PTHR10071:SF281">
    <property type="entry name" value="BOX A-BINDING FACTOR-RELATED"/>
    <property type="match status" value="1"/>
</dbReference>
<evidence type="ECO:0000313" key="9">
    <source>
        <dbReference type="EMBL" id="OLY85356.1"/>
    </source>
</evidence>
<dbReference type="InterPro" id="IPR000679">
    <property type="entry name" value="Znf_GATA"/>
</dbReference>
<gene>
    <name evidence="9" type="ORF">AYI68_g456</name>
</gene>
<dbReference type="GO" id="GO:0000122">
    <property type="term" value="P:negative regulation of transcription by RNA polymerase II"/>
    <property type="evidence" value="ECO:0007669"/>
    <property type="project" value="TreeGrafter"/>
</dbReference>
<feature type="domain" description="GATA-type" evidence="8">
    <location>
        <begin position="741"/>
        <end position="778"/>
    </location>
</feature>
<dbReference type="SUPFAM" id="SSF57716">
    <property type="entry name" value="Glucocorticoid receptor-like (DNA-binding domain)"/>
    <property type="match status" value="2"/>
</dbReference>
<evidence type="ECO:0000256" key="3">
    <source>
        <dbReference type="ARBA" id="ARBA00022771"/>
    </source>
</evidence>
<dbReference type="GO" id="GO:0000981">
    <property type="term" value="F:DNA-binding transcription factor activity, RNA polymerase II-specific"/>
    <property type="evidence" value="ECO:0007669"/>
    <property type="project" value="TreeGrafter"/>
</dbReference>
<evidence type="ECO:0000256" key="2">
    <source>
        <dbReference type="ARBA" id="ARBA00022723"/>
    </source>
</evidence>
<comment type="subcellular location">
    <subcellularLocation>
        <location evidence="1">Nucleus</location>
    </subcellularLocation>
</comment>
<dbReference type="OrthoDB" id="515401at2759"/>
<dbReference type="Proteomes" id="UP000187455">
    <property type="component" value="Unassembled WGS sequence"/>
</dbReference>
<dbReference type="InterPro" id="IPR013088">
    <property type="entry name" value="Znf_NHR/GATA"/>
</dbReference>
<dbReference type="GO" id="GO:0045944">
    <property type="term" value="P:positive regulation of transcription by RNA polymerase II"/>
    <property type="evidence" value="ECO:0007669"/>
    <property type="project" value="TreeGrafter"/>
</dbReference>
<proteinExistence type="predicted"/>
<dbReference type="PROSITE" id="PS00344">
    <property type="entry name" value="GATA_ZN_FINGER_1"/>
    <property type="match status" value="1"/>
</dbReference>
<dbReference type="AlphaFoldDB" id="A0A1R0H8C9"/>
<protein>
    <submittedName>
        <fullName evidence="9">GATA type zinc finger protein asd-4</fullName>
    </submittedName>
</protein>
<dbReference type="Gene3D" id="3.30.50.10">
    <property type="entry name" value="Erythroid Transcription Factor GATA-1, subunit A"/>
    <property type="match status" value="2"/>
</dbReference>
<dbReference type="PROSITE" id="PS50114">
    <property type="entry name" value="GATA_ZN_FINGER_2"/>
    <property type="match status" value="2"/>
</dbReference>
<comment type="caution">
    <text evidence="9">The sequence shown here is derived from an EMBL/GenBank/DDBJ whole genome shotgun (WGS) entry which is preliminary data.</text>
</comment>
<dbReference type="GO" id="GO:0000978">
    <property type="term" value="F:RNA polymerase II cis-regulatory region sequence-specific DNA binding"/>
    <property type="evidence" value="ECO:0007669"/>
    <property type="project" value="TreeGrafter"/>
</dbReference>
<keyword evidence="2" id="KW-0479">Metal-binding</keyword>
<keyword evidence="5" id="KW-0539">Nucleus</keyword>
<feature type="region of interest" description="Disordered" evidence="7">
    <location>
        <begin position="226"/>
        <end position="251"/>
    </location>
</feature>
<accession>A0A1R0H8C9</accession>
<dbReference type="CDD" id="cd00202">
    <property type="entry name" value="ZnF_GATA"/>
    <property type="match status" value="1"/>
</dbReference>
<evidence type="ECO:0000256" key="4">
    <source>
        <dbReference type="ARBA" id="ARBA00022833"/>
    </source>
</evidence>
<organism evidence="9 10">
    <name type="scientific">Smittium mucronatum</name>
    <dbReference type="NCBI Taxonomy" id="133383"/>
    <lineage>
        <taxon>Eukaryota</taxon>
        <taxon>Fungi</taxon>
        <taxon>Fungi incertae sedis</taxon>
        <taxon>Zoopagomycota</taxon>
        <taxon>Kickxellomycotina</taxon>
        <taxon>Harpellomycetes</taxon>
        <taxon>Harpellales</taxon>
        <taxon>Legeriomycetaceae</taxon>
        <taxon>Smittium</taxon>
    </lineage>
</organism>
<feature type="region of interest" description="Disordered" evidence="7">
    <location>
        <begin position="447"/>
        <end position="474"/>
    </location>
</feature>
<evidence type="ECO:0000256" key="5">
    <source>
        <dbReference type="ARBA" id="ARBA00023242"/>
    </source>
</evidence>
<dbReference type="GO" id="GO:0008270">
    <property type="term" value="F:zinc ion binding"/>
    <property type="evidence" value="ECO:0007669"/>
    <property type="project" value="UniProtKB-KW"/>
</dbReference>
<reference evidence="9 10" key="1">
    <citation type="journal article" date="2016" name="Mol. Biol. Evol.">
        <title>Genome-Wide Survey of Gut Fungi (Harpellales) Reveals the First Horizontally Transferred Ubiquitin Gene from a Mosquito Host.</title>
        <authorList>
            <person name="Wang Y."/>
            <person name="White M.M."/>
            <person name="Kvist S."/>
            <person name="Moncalvo J.M."/>
        </authorList>
    </citation>
    <scope>NUCLEOTIDE SEQUENCE [LARGE SCALE GENOMIC DNA]</scope>
    <source>
        <strain evidence="9 10">ALG-7-W6</strain>
    </source>
</reference>
<feature type="region of interest" description="Disordered" evidence="7">
    <location>
        <begin position="354"/>
        <end position="377"/>
    </location>
</feature>
<evidence type="ECO:0000259" key="8">
    <source>
        <dbReference type="PROSITE" id="PS50114"/>
    </source>
</evidence>
<dbReference type="PANTHER" id="PTHR10071">
    <property type="entry name" value="TRANSCRIPTION FACTOR GATA FAMILY MEMBER"/>
    <property type="match status" value="1"/>
</dbReference>
<keyword evidence="10" id="KW-1185">Reference proteome</keyword>
<dbReference type="EMBL" id="LSSL01000135">
    <property type="protein sequence ID" value="OLY85356.1"/>
    <property type="molecule type" value="Genomic_DNA"/>
</dbReference>
<keyword evidence="3 6" id="KW-0863">Zinc-finger</keyword>
<evidence type="ECO:0000256" key="1">
    <source>
        <dbReference type="ARBA" id="ARBA00004123"/>
    </source>
</evidence>
<feature type="domain" description="GATA-type" evidence="8">
    <location>
        <begin position="406"/>
        <end position="447"/>
    </location>
</feature>
<dbReference type="GO" id="GO:0005634">
    <property type="term" value="C:nucleus"/>
    <property type="evidence" value="ECO:0007669"/>
    <property type="project" value="UniProtKB-SubCell"/>
</dbReference>